<protein>
    <submittedName>
        <fullName evidence="1">Uncharacterized protein</fullName>
    </submittedName>
</protein>
<gene>
    <name evidence="1" type="ORF">SAMN05661091_4153</name>
</gene>
<dbReference type="Proteomes" id="UP000192940">
    <property type="component" value="Chromosome I"/>
</dbReference>
<dbReference type="AlphaFoldDB" id="A0A1X7HKC7"/>
<evidence type="ECO:0000313" key="1">
    <source>
        <dbReference type="EMBL" id="SMF88171.1"/>
    </source>
</evidence>
<evidence type="ECO:0000313" key="2">
    <source>
        <dbReference type="Proteomes" id="UP000192940"/>
    </source>
</evidence>
<name>A0A1X7HKC7_9BACL</name>
<reference evidence="1 2" key="1">
    <citation type="submission" date="2017-04" db="EMBL/GenBank/DDBJ databases">
        <authorList>
            <person name="Afonso C.L."/>
            <person name="Miller P.J."/>
            <person name="Scott M.A."/>
            <person name="Spackman E."/>
            <person name="Goraichik I."/>
            <person name="Dimitrov K.M."/>
            <person name="Suarez D.L."/>
            <person name="Swayne D.E."/>
        </authorList>
    </citation>
    <scope>NUCLEOTIDE SEQUENCE [LARGE SCALE GENOMIC DNA]</scope>
    <source>
        <strain evidence="1 2">N3/975</strain>
    </source>
</reference>
<dbReference type="EMBL" id="LT840184">
    <property type="protein sequence ID" value="SMF88171.1"/>
    <property type="molecule type" value="Genomic_DNA"/>
</dbReference>
<dbReference type="RefSeq" id="WP_208914921.1">
    <property type="nucleotide sequence ID" value="NZ_LT840184.1"/>
</dbReference>
<accession>A0A1X7HKC7</accession>
<sequence length="76" mass="8759">MPRISYEEAKAKYKMWSDAEDARSTGASYSIAGRALTRTTMEEIQMMKRKYGRIIDAYENGGKRRSRTSGIYPVDR</sequence>
<dbReference type="STRING" id="1313296.SAMN05661091_4153"/>
<keyword evidence="2" id="KW-1185">Reference proteome</keyword>
<proteinExistence type="predicted"/>
<organism evidence="1 2">
    <name type="scientific">Paenibacillus uliginis N3/975</name>
    <dbReference type="NCBI Taxonomy" id="1313296"/>
    <lineage>
        <taxon>Bacteria</taxon>
        <taxon>Bacillati</taxon>
        <taxon>Bacillota</taxon>
        <taxon>Bacilli</taxon>
        <taxon>Bacillales</taxon>
        <taxon>Paenibacillaceae</taxon>
        <taxon>Paenibacillus</taxon>
    </lineage>
</organism>